<gene>
    <name evidence="12" type="primary">LOC116290238</name>
</gene>
<dbReference type="Pfam" id="PF01762">
    <property type="entry name" value="Galactosyl_T"/>
    <property type="match status" value="1"/>
</dbReference>
<comment type="subcellular location">
    <subcellularLocation>
        <location evidence="1 10">Golgi apparatus membrane</location>
        <topology evidence="1 10">Single-pass type II membrane protein</topology>
    </subcellularLocation>
</comment>
<dbReference type="GeneID" id="116290238"/>
<organism evidence="11 12">
    <name type="scientific">Actinia tenebrosa</name>
    <name type="common">Australian red waratah sea anemone</name>
    <dbReference type="NCBI Taxonomy" id="6105"/>
    <lineage>
        <taxon>Eukaryota</taxon>
        <taxon>Metazoa</taxon>
        <taxon>Cnidaria</taxon>
        <taxon>Anthozoa</taxon>
        <taxon>Hexacorallia</taxon>
        <taxon>Actiniaria</taxon>
        <taxon>Actiniidae</taxon>
        <taxon>Actinia</taxon>
    </lineage>
</organism>
<evidence type="ECO:0000256" key="4">
    <source>
        <dbReference type="ARBA" id="ARBA00022679"/>
    </source>
</evidence>
<keyword evidence="4" id="KW-0808">Transferase</keyword>
<evidence type="ECO:0000256" key="6">
    <source>
        <dbReference type="ARBA" id="ARBA00022968"/>
    </source>
</evidence>
<keyword evidence="6 10" id="KW-0735">Signal-anchor</keyword>
<dbReference type="PANTHER" id="PTHR11214:SF376">
    <property type="entry name" value="HEXOSYLTRANSFERASE"/>
    <property type="match status" value="1"/>
</dbReference>
<dbReference type="Proteomes" id="UP000515163">
    <property type="component" value="Unplaced"/>
</dbReference>
<dbReference type="KEGG" id="aten:116290238"/>
<sequence>MVVIFKLLPNWLCKNFRKIRVLTVVLFCTITIIYYNQRLPPPPPTSPSNVVWPEFSLHLPFVEPNISFPDRNIYLAVAVNSAATGHKYRGLRKAIRETWGSSLEYTRNKIWKVFFVLAISENKTEHEMNLQEASRNNDVIIGNFTDNYESVVLKTFMSHYWVTTRFPSCRYVLKTDDDVYARVPRLLRWLERAGAPNRFYGGYVSVGFKTVRDPRNKWFISKSQYEKEYWPPFCHGAFHVLSTDILPQFFNYTKFGRKPFHTDDTYLGVVASELGIEAKTLPGFDLRYHTEYIRPRSACDLITSTTMGHMIDAFTMMKYHNFYTKEMKLGKYIRLKCLVSQNAKLFAIAAVVIFCLLIGRLFGATVFRWITKLWQSVCYSSTIEH</sequence>
<dbReference type="AlphaFoldDB" id="A0A6P8HKH1"/>
<evidence type="ECO:0000256" key="8">
    <source>
        <dbReference type="ARBA" id="ARBA00023034"/>
    </source>
</evidence>
<comment type="similarity">
    <text evidence="2 10">Belongs to the glycosyltransferase 31 family.</text>
</comment>
<keyword evidence="3 10" id="KW-0328">Glycosyltransferase</keyword>
<evidence type="ECO:0000256" key="7">
    <source>
        <dbReference type="ARBA" id="ARBA00022989"/>
    </source>
</evidence>
<evidence type="ECO:0000256" key="10">
    <source>
        <dbReference type="RuleBase" id="RU363063"/>
    </source>
</evidence>
<evidence type="ECO:0000256" key="2">
    <source>
        <dbReference type="ARBA" id="ARBA00008661"/>
    </source>
</evidence>
<keyword evidence="9 10" id="KW-0472">Membrane</keyword>
<keyword evidence="11" id="KW-1185">Reference proteome</keyword>
<keyword evidence="8 10" id="KW-0333">Golgi apparatus</keyword>
<name>A0A6P8HKH1_ACTTE</name>
<evidence type="ECO:0000313" key="11">
    <source>
        <dbReference type="Proteomes" id="UP000515163"/>
    </source>
</evidence>
<dbReference type="InterPro" id="IPR002659">
    <property type="entry name" value="Glyco_trans_31"/>
</dbReference>
<dbReference type="GO" id="GO:0006493">
    <property type="term" value="P:protein O-linked glycosylation"/>
    <property type="evidence" value="ECO:0007669"/>
    <property type="project" value="TreeGrafter"/>
</dbReference>
<proteinExistence type="inferred from homology"/>
<dbReference type="OrthoDB" id="5512589at2759"/>
<feature type="transmembrane region" description="Helical" evidence="10">
    <location>
        <begin position="345"/>
        <end position="367"/>
    </location>
</feature>
<dbReference type="GO" id="GO:0016758">
    <property type="term" value="F:hexosyltransferase activity"/>
    <property type="evidence" value="ECO:0007669"/>
    <property type="project" value="InterPro"/>
</dbReference>
<keyword evidence="5 10" id="KW-0812">Transmembrane</keyword>
<keyword evidence="7 10" id="KW-1133">Transmembrane helix</keyword>
<protein>
    <recommendedName>
        <fullName evidence="10">Hexosyltransferase</fullName>
        <ecNumber evidence="10">2.4.1.-</ecNumber>
    </recommendedName>
</protein>
<accession>A0A6P8HKH1</accession>
<evidence type="ECO:0000256" key="3">
    <source>
        <dbReference type="ARBA" id="ARBA00022676"/>
    </source>
</evidence>
<dbReference type="FunCoup" id="A0A6P8HKH1">
    <property type="interactions" value="141"/>
</dbReference>
<dbReference type="RefSeq" id="XP_031553105.1">
    <property type="nucleotide sequence ID" value="XM_031697245.1"/>
</dbReference>
<dbReference type="InParanoid" id="A0A6P8HKH1"/>
<dbReference type="GO" id="GO:0000139">
    <property type="term" value="C:Golgi membrane"/>
    <property type="evidence" value="ECO:0007669"/>
    <property type="project" value="UniProtKB-SubCell"/>
</dbReference>
<evidence type="ECO:0000256" key="5">
    <source>
        <dbReference type="ARBA" id="ARBA00022692"/>
    </source>
</evidence>
<evidence type="ECO:0000256" key="1">
    <source>
        <dbReference type="ARBA" id="ARBA00004323"/>
    </source>
</evidence>
<dbReference type="EC" id="2.4.1.-" evidence="10"/>
<reference evidence="12" key="1">
    <citation type="submission" date="2025-08" db="UniProtKB">
        <authorList>
            <consortium name="RefSeq"/>
        </authorList>
    </citation>
    <scope>IDENTIFICATION</scope>
    <source>
        <tissue evidence="12">Tentacle</tissue>
    </source>
</reference>
<dbReference type="PANTHER" id="PTHR11214">
    <property type="entry name" value="BETA-1,3-N-ACETYLGLUCOSAMINYLTRANSFERASE"/>
    <property type="match status" value="1"/>
</dbReference>
<evidence type="ECO:0000256" key="9">
    <source>
        <dbReference type="ARBA" id="ARBA00023136"/>
    </source>
</evidence>
<evidence type="ECO:0000313" key="12">
    <source>
        <dbReference type="RefSeq" id="XP_031553105.1"/>
    </source>
</evidence>
<dbReference type="Gene3D" id="3.90.550.50">
    <property type="match status" value="1"/>
</dbReference>